<gene>
    <name evidence="3" type="ORF">UFOPK3772_01511</name>
</gene>
<dbReference type="EMBL" id="CAFBNE010000043">
    <property type="protein sequence ID" value="CAB4950516.1"/>
    <property type="molecule type" value="Genomic_DNA"/>
</dbReference>
<feature type="region of interest" description="Disordered" evidence="1">
    <location>
        <begin position="1"/>
        <end position="37"/>
    </location>
</feature>
<organism evidence="3">
    <name type="scientific">freshwater metagenome</name>
    <dbReference type="NCBI Taxonomy" id="449393"/>
    <lineage>
        <taxon>unclassified sequences</taxon>
        <taxon>metagenomes</taxon>
        <taxon>ecological metagenomes</taxon>
    </lineage>
</organism>
<protein>
    <submittedName>
        <fullName evidence="3">Unannotated protein</fullName>
    </submittedName>
</protein>
<keyword evidence="2" id="KW-0472">Membrane</keyword>
<accession>A0A6J7K467</accession>
<feature type="compositionally biased region" description="Low complexity" evidence="1">
    <location>
        <begin position="14"/>
        <end position="34"/>
    </location>
</feature>
<feature type="transmembrane region" description="Helical" evidence="2">
    <location>
        <begin position="45"/>
        <end position="65"/>
    </location>
</feature>
<evidence type="ECO:0000256" key="1">
    <source>
        <dbReference type="SAM" id="MobiDB-lite"/>
    </source>
</evidence>
<sequence>MRHHKFVNIDPNSAVPNPADATPVDATPAGATAVSQPRLKRRTPGWVPVLIGAFAFLLVLAGSGLTAGDWISRNTEMNLLVTRIEASESSMQQTQDELAAIFAEYEGLETLTAPQKAELTDKLKAAAAAGDERVTAAGRGVREVVIMPWHGNIAAGKQAYVIHNQAWQDYLGASAKDPDVLLVDQPEIDSTFMASEPLLKKAVPEPPLFDLKKRVRDIFIEGQAQPDGPTQEASLRSAR</sequence>
<evidence type="ECO:0000313" key="3">
    <source>
        <dbReference type="EMBL" id="CAB4950516.1"/>
    </source>
</evidence>
<proteinExistence type="predicted"/>
<keyword evidence="2" id="KW-0812">Transmembrane</keyword>
<evidence type="ECO:0000256" key="2">
    <source>
        <dbReference type="SAM" id="Phobius"/>
    </source>
</evidence>
<reference evidence="3" key="1">
    <citation type="submission" date="2020-05" db="EMBL/GenBank/DDBJ databases">
        <authorList>
            <person name="Chiriac C."/>
            <person name="Salcher M."/>
            <person name="Ghai R."/>
            <person name="Kavagutti S V."/>
        </authorList>
    </citation>
    <scope>NUCLEOTIDE SEQUENCE</scope>
</reference>
<dbReference type="AlphaFoldDB" id="A0A6J7K467"/>
<name>A0A6J7K467_9ZZZZ</name>
<keyword evidence="2" id="KW-1133">Transmembrane helix</keyword>